<dbReference type="AlphaFoldDB" id="A0A223S0E9"/>
<organism evidence="1 2">
    <name type="scientific">Nocardiopsis gilva YIM 90087</name>
    <dbReference type="NCBI Taxonomy" id="1235441"/>
    <lineage>
        <taxon>Bacteria</taxon>
        <taxon>Bacillati</taxon>
        <taxon>Actinomycetota</taxon>
        <taxon>Actinomycetes</taxon>
        <taxon>Streptosporangiales</taxon>
        <taxon>Nocardiopsidaceae</taxon>
        <taxon>Nocardiopsis</taxon>
    </lineage>
</organism>
<keyword evidence="2" id="KW-1185">Reference proteome</keyword>
<dbReference type="Pfam" id="PF07070">
    <property type="entry name" value="Spo0M"/>
    <property type="match status" value="1"/>
</dbReference>
<accession>A0A223S0E9</accession>
<evidence type="ECO:0000313" key="1">
    <source>
        <dbReference type="EMBL" id="ASU81600.1"/>
    </source>
</evidence>
<gene>
    <name evidence="1" type="ORF">CDO52_01240</name>
</gene>
<evidence type="ECO:0000313" key="2">
    <source>
        <dbReference type="Proteomes" id="UP000215005"/>
    </source>
</evidence>
<name>A0A223S0E9_9ACTN</name>
<sequence>MGFKRFLAVFGIGGPSVDTVLANPHVYPGGTIDGHVELQGGEVDSRIDEIALALATRAEVEHDEGESQVQAGFARVPVTGPFHLAAGERRSIPFRYPVPWQTPLTDAGGSPLPGAVVGVRTEVAVAGAIDKGDLDPIRVYPVPSQDRVLEAFARLGFKLKHTDVEHGHISGTRQEFPLFQEIEYYASPRYAHEINELELSLVAGPHGMDVVIEFDKRGGLFTSGQDVYGLFRLNHADADNIDWAAQVSTWIDQALERHRGLFGGFGL</sequence>
<dbReference type="PANTHER" id="PTHR40053:SF1">
    <property type="entry name" value="SPORULATION-CONTROL PROTEIN SPO0M"/>
    <property type="match status" value="1"/>
</dbReference>
<protein>
    <submittedName>
        <fullName evidence="1">Sporulation protein</fullName>
    </submittedName>
</protein>
<dbReference type="OrthoDB" id="3431481at2"/>
<reference evidence="1 2" key="1">
    <citation type="submission" date="2017-08" db="EMBL/GenBank/DDBJ databases">
        <title>The complete genome sequence of Nocardiopsis gilva YIM 90087.</title>
        <authorList>
            <person name="Yin M."/>
            <person name="Tang S."/>
        </authorList>
    </citation>
    <scope>NUCLEOTIDE SEQUENCE [LARGE SCALE GENOMIC DNA]</scope>
    <source>
        <strain evidence="1 2">YIM 90087</strain>
    </source>
</reference>
<dbReference type="PANTHER" id="PTHR40053">
    <property type="entry name" value="SPORULATION-CONTROL PROTEIN SPO0M"/>
    <property type="match status" value="1"/>
</dbReference>
<dbReference type="RefSeq" id="WP_017619608.1">
    <property type="nucleotide sequence ID" value="NZ_ANBG01000250.1"/>
</dbReference>
<dbReference type="EMBL" id="CP022753">
    <property type="protein sequence ID" value="ASU81600.1"/>
    <property type="molecule type" value="Genomic_DNA"/>
</dbReference>
<dbReference type="InterPro" id="IPR009776">
    <property type="entry name" value="Spore_0_M"/>
</dbReference>
<dbReference type="KEGG" id="ngv:CDO52_01240"/>
<dbReference type="Proteomes" id="UP000215005">
    <property type="component" value="Chromosome"/>
</dbReference>
<proteinExistence type="predicted"/>